<proteinExistence type="predicted"/>
<dbReference type="RefSeq" id="WP_091098636.1">
    <property type="nucleotide sequence ID" value="NZ_FOBF01000002.1"/>
</dbReference>
<sequence length="365" mass="39895">MVLPRLVRDLVGDARVVAVGEGAHNITEFYELKDQLLRVLVQDLGFSAFVMESGFAEGLAVNAWIHGGPGQVEQVARDGITYRFGECEPMRRQLRWMRREKVSFYGMDLPGSSTSPGPAVRAILDRIPGDEELLRLSDLGGRTEAAVRYAAMPAADRTRLLDGLRELVERASLADDETVRRCAASLQAFVEELDPPPAGPYPRDAFMADTVKWVLGREDRIVVSAHNAHVRRTPFLGRPMMGGLLASSLGADLVVIGMTYGSGPEVRFTQRSPRPFDCDVSLEERTLPPNCVESRLDRVGGPVAVVDLRRAPGGFFDGVEGTLAGGGIDPVDDFPAAYDALIHVRHATRVPGAFERLRAEFEESA</sequence>
<dbReference type="Gene3D" id="3.30.1870.10">
    <property type="entry name" value="EreA-like, domain 2"/>
    <property type="match status" value="1"/>
</dbReference>
<dbReference type="InterPro" id="IPR007815">
    <property type="entry name" value="Emycin_Estase"/>
</dbReference>
<dbReference type="InterPro" id="IPR052036">
    <property type="entry name" value="Hydrolase/PRTase-associated"/>
</dbReference>
<dbReference type="GO" id="GO:0046677">
    <property type="term" value="P:response to antibiotic"/>
    <property type="evidence" value="ECO:0007669"/>
    <property type="project" value="InterPro"/>
</dbReference>
<name>A0A1H7J7Z4_9ACTN</name>
<protein>
    <submittedName>
        <fullName evidence="1">Erythromycin esterase</fullName>
    </submittedName>
</protein>
<dbReference type="PANTHER" id="PTHR31299:SF0">
    <property type="entry name" value="ESTERASE, PUTATIVE (AFU_ORTHOLOGUE AFUA_1G05850)-RELATED"/>
    <property type="match status" value="1"/>
</dbReference>
<organism evidence="1 2">
    <name type="scientific">Nonomuraea pusilla</name>
    <dbReference type="NCBI Taxonomy" id="46177"/>
    <lineage>
        <taxon>Bacteria</taxon>
        <taxon>Bacillati</taxon>
        <taxon>Actinomycetota</taxon>
        <taxon>Actinomycetes</taxon>
        <taxon>Streptosporangiales</taxon>
        <taxon>Streptosporangiaceae</taxon>
        <taxon>Nonomuraea</taxon>
    </lineage>
</organism>
<dbReference type="CDD" id="cd14728">
    <property type="entry name" value="Ere-like"/>
    <property type="match status" value="1"/>
</dbReference>
<dbReference type="Gene3D" id="1.20.1440.30">
    <property type="entry name" value="Biosynthetic Protein domain"/>
    <property type="match status" value="1"/>
</dbReference>
<dbReference type="Pfam" id="PF05139">
    <property type="entry name" value="Erythro_esteras"/>
    <property type="match status" value="1"/>
</dbReference>
<keyword evidence="2" id="KW-1185">Reference proteome</keyword>
<accession>A0A1H7J7Z4</accession>
<dbReference type="OrthoDB" id="9810066at2"/>
<dbReference type="EMBL" id="FOBF01000002">
    <property type="protein sequence ID" value="SEK70090.1"/>
    <property type="molecule type" value="Genomic_DNA"/>
</dbReference>
<dbReference type="AlphaFoldDB" id="A0A1H7J7Z4"/>
<evidence type="ECO:0000313" key="1">
    <source>
        <dbReference type="EMBL" id="SEK70090.1"/>
    </source>
</evidence>
<dbReference type="PANTHER" id="PTHR31299">
    <property type="entry name" value="ESTERASE, PUTATIVE (AFU_ORTHOLOGUE AFUA_1G05850)-RELATED"/>
    <property type="match status" value="1"/>
</dbReference>
<reference evidence="1 2" key="1">
    <citation type="submission" date="2016-10" db="EMBL/GenBank/DDBJ databases">
        <authorList>
            <person name="de Groot N.N."/>
        </authorList>
    </citation>
    <scope>NUCLEOTIDE SEQUENCE [LARGE SCALE GENOMIC DNA]</scope>
    <source>
        <strain evidence="1 2">DSM 43357</strain>
    </source>
</reference>
<dbReference type="Proteomes" id="UP000198953">
    <property type="component" value="Unassembled WGS sequence"/>
</dbReference>
<dbReference type="STRING" id="46177.SAMN05660976_01028"/>
<dbReference type="SUPFAM" id="SSF159501">
    <property type="entry name" value="EreA/ChaN-like"/>
    <property type="match status" value="1"/>
</dbReference>
<evidence type="ECO:0000313" key="2">
    <source>
        <dbReference type="Proteomes" id="UP000198953"/>
    </source>
</evidence>
<gene>
    <name evidence="1" type="ORF">SAMN05660976_01028</name>
</gene>
<dbReference type="Gene3D" id="3.40.1660.10">
    <property type="entry name" value="EreA-like (biosynthetic domain)"/>
    <property type="match status" value="1"/>
</dbReference>